<comment type="similarity">
    <text evidence="2">Belongs to the NUP186/NUP192/NUP205 family.</text>
</comment>
<evidence type="ECO:0008006" key="7">
    <source>
        <dbReference type="Google" id="ProtNLM"/>
    </source>
</evidence>
<evidence type="ECO:0000256" key="3">
    <source>
        <dbReference type="ARBA" id="ARBA00022448"/>
    </source>
</evidence>
<evidence type="ECO:0000256" key="1">
    <source>
        <dbReference type="ARBA" id="ARBA00004123"/>
    </source>
</evidence>
<dbReference type="EMBL" id="LXPE01000016">
    <property type="protein sequence ID" value="OBA26522.1"/>
    <property type="molecule type" value="Genomic_DNA"/>
</dbReference>
<accession>A0A1B7TCP7</accession>
<evidence type="ECO:0000313" key="5">
    <source>
        <dbReference type="EMBL" id="OBA26522.1"/>
    </source>
</evidence>
<dbReference type="OrthoDB" id="2019644at2759"/>
<name>A0A1B7TCP7_9ASCO</name>
<comment type="subcellular location">
    <subcellularLocation>
        <location evidence="1">Nucleus</location>
    </subcellularLocation>
</comment>
<dbReference type="Pfam" id="PF11894">
    <property type="entry name" value="Nup192"/>
    <property type="match status" value="1"/>
</dbReference>
<dbReference type="GO" id="GO:0006999">
    <property type="term" value="P:nuclear pore organization"/>
    <property type="evidence" value="ECO:0007669"/>
    <property type="project" value="TreeGrafter"/>
</dbReference>
<comment type="caution">
    <text evidence="5">The sequence shown here is derived from an EMBL/GenBank/DDBJ whole genome shotgun (WGS) entry which is preliminary data.</text>
</comment>
<protein>
    <recommendedName>
        <fullName evidence="7">Nucleoporin</fullName>
    </recommendedName>
</protein>
<dbReference type="GO" id="GO:0017056">
    <property type="term" value="F:structural constituent of nuclear pore"/>
    <property type="evidence" value="ECO:0007669"/>
    <property type="project" value="TreeGrafter"/>
</dbReference>
<dbReference type="PANTHER" id="PTHR31344:SF0">
    <property type="entry name" value="NUCLEAR PORE COMPLEX PROTEIN NUP205"/>
    <property type="match status" value="1"/>
</dbReference>
<dbReference type="PANTHER" id="PTHR31344">
    <property type="entry name" value="NUCLEAR PORE COMPLEX PROTEIN NUP205"/>
    <property type="match status" value="1"/>
</dbReference>
<gene>
    <name evidence="5" type="ORF">HANVADRAFT_2631</name>
</gene>
<keyword evidence="3" id="KW-0813">Transport</keyword>
<evidence type="ECO:0000313" key="6">
    <source>
        <dbReference type="Proteomes" id="UP000092321"/>
    </source>
</evidence>
<evidence type="ECO:0000256" key="2">
    <source>
        <dbReference type="ARBA" id="ARBA00005892"/>
    </source>
</evidence>
<keyword evidence="6" id="KW-1185">Reference proteome</keyword>
<organism evidence="5 6">
    <name type="scientific">Hanseniaspora valbyensis NRRL Y-1626</name>
    <dbReference type="NCBI Taxonomy" id="766949"/>
    <lineage>
        <taxon>Eukaryota</taxon>
        <taxon>Fungi</taxon>
        <taxon>Dikarya</taxon>
        <taxon>Ascomycota</taxon>
        <taxon>Saccharomycotina</taxon>
        <taxon>Saccharomycetes</taxon>
        <taxon>Saccharomycodales</taxon>
        <taxon>Saccharomycodaceae</taxon>
        <taxon>Hanseniaspora</taxon>
    </lineage>
</organism>
<sequence length="1802" mass="208121">MFWDIGVLETLYTILQQPQSKARLTNGTYVLEQCISDLNNILVTPTKNPQSRTKVESGKVTVHQTEYEVSSPFVFGTIRLADELNIDELIIAEFLLNISERKSDINEFLITEESLVKEGRIAFFLRRQYLLQILNYIFNDSENSDKLLSVCVDKLNINEIGDNLINSLTNIHHNLNLIQESISRDTMVQQYSDNKRDIVKIKREFLVKEYDILGQLLTGFLINNKNSFYYADKNLVKFFNLLDFIQKNLVNNDSFLLYYLPSLLQFGNFLSKNITTQRAESIWFLLDKIGGDIKNDDKLYMQPFKVLIYFNILINIIEWFKEEPSRINFNNKSLDFEEQLKNPLYKLVLFGAIEELMIFASETSIDNKDDLLDDFAFIRDILEKHLPKLLPFQLQDVVLPVIEMTGHILDGKDTVKKLQISSELNDYFIVNSINSLIVKFIEHCPFILTKLKEEEQEQERILLNSTQNRNKNLVGGISTSFNHNHHTHNNDIVYKKADIERFFITCYYVYNGREELGLPFWEDKDSSLNGFIKWSSNCKDSLMTSCYYVMISAFANNKNLSKVIFEFVLNGKDLMNSSINNNNNITTNSNNINQEKNYFDTLAIIIDDFSQAIQEWETGKKDSNFISTSNLSNDILNRHTNLGRHQLSSSFSQHLTNWNNENKNDLSNSRNSKLITFEDLNEEVVLLLTSLISFIGKLAENLNNDDTETIANIFTNILFQLLTLNTPLVSVILRTISSFVTSNNRNDIWEKLDSFIFNANGNSNNSKNYNKYYLQRDENKFIINPQSLSYSHYFKCNFKDIKEIFGFLTILKKLTYVEDDIDYLPLGDLILPISFGLDTRGKKSVSPYLEYLINDILINSQYITDANMKNIVQINVLTIVKNCLKTFDYKKLVDLNSCMGTNLDLLVEQNTFVKYLMESPATYAISNILNIDENSKFLFSLIKEDDNNKVILDSDVKFNEVAKDSIVTEVVSELVKVDDAFNDVILPLVKESLRVSKDYYVDKSIFEYNSIRTFKDCIRLDDNLVIRLINNLSFPDIELGLDSIDILINIFDSKDDRQLTQLLNIVQNSEDSITLKQNLMYAMDTPVNSFREFEHKLKILKFLNDRVESNTKIVQWLMGFQLKPSISLGPSTYQTFISSNVSVFGSIIKLIIQSLNFITSDNIQLLPMRLLTSAFEILNKLTIIDVNLLPEYLQSIGFVEELIRLIAIVDKNTTLWDNNYKFDQLENSNNSSFVTILNFLKFRGNFLEFLGVVVHQFKNTAVASEIISFLVGKDEKIFKLLDILKDNFLLPSYQQQESYEHFAQIYLSQLDLYKTGVNFELVLQNLTLLDYDIKDSIFDFKALDSLLDLRNQWLLKSNSLPSIKITSLPVNKEQDMKERSILKNNIIELNGKNLFNLYQSSVVHNWNLLVQLIVTDGNMTIDLKNKFILKTFQALINEIEILIDSNLKYAEEFISLIVVLYDILDTKSYNIHDNNLYKLFLTATQGITSPLTSISMRSDLYVIINKFLCTLMEKEEEERKINENYVDPILKKLTHDLKMLDEKLVETIVLDSVNGGGQGPERITSVLFLKTLVKLGNFNSGNKSNFIIKALTNTNMLSSLIRSLTSLDEIISNEENNSNTDDDDYNITYDDVKYELTVFKFTMNLLNDIAATKLGAYELLQNDVMAIVNKLKFDSIDLNLGTHLEFIEYINLNQKMRGEIRIKLDSNNFSDNLNGNLISVFDIITPIFKLITIILSSLGVENKQLKISINKFLAKYDHQIKNLLKRDSLLVEQQDKPKNIKYANDLQNVIKLIILLFNELNE</sequence>
<dbReference type="InterPro" id="IPR021827">
    <property type="entry name" value="Nup186/Nup192/Nup205"/>
</dbReference>
<proteinExistence type="inferred from homology"/>
<reference evidence="6" key="1">
    <citation type="journal article" date="2016" name="Proc. Natl. Acad. Sci. U.S.A.">
        <title>Comparative genomics of biotechnologically important yeasts.</title>
        <authorList>
            <person name="Riley R."/>
            <person name="Haridas S."/>
            <person name="Wolfe K.H."/>
            <person name="Lopes M.R."/>
            <person name="Hittinger C.T."/>
            <person name="Goeker M."/>
            <person name="Salamov A.A."/>
            <person name="Wisecaver J.H."/>
            <person name="Long T.M."/>
            <person name="Calvey C.H."/>
            <person name="Aerts A.L."/>
            <person name="Barry K.W."/>
            <person name="Choi C."/>
            <person name="Clum A."/>
            <person name="Coughlan A.Y."/>
            <person name="Deshpande S."/>
            <person name="Douglass A.P."/>
            <person name="Hanson S.J."/>
            <person name="Klenk H.-P."/>
            <person name="LaButti K.M."/>
            <person name="Lapidus A."/>
            <person name="Lindquist E.A."/>
            <person name="Lipzen A.M."/>
            <person name="Meier-Kolthoff J.P."/>
            <person name="Ohm R.A."/>
            <person name="Otillar R.P."/>
            <person name="Pangilinan J.L."/>
            <person name="Peng Y."/>
            <person name="Rokas A."/>
            <person name="Rosa C.A."/>
            <person name="Scheuner C."/>
            <person name="Sibirny A.A."/>
            <person name="Slot J.C."/>
            <person name="Stielow J.B."/>
            <person name="Sun H."/>
            <person name="Kurtzman C.P."/>
            <person name="Blackwell M."/>
            <person name="Grigoriev I.V."/>
            <person name="Jeffries T.W."/>
        </authorList>
    </citation>
    <scope>NUCLEOTIDE SEQUENCE [LARGE SCALE GENOMIC DNA]</scope>
    <source>
        <strain evidence="6">NRRL Y-1626</strain>
    </source>
</reference>
<keyword evidence="4" id="KW-0539">Nucleus</keyword>
<dbReference type="GO" id="GO:0044611">
    <property type="term" value="C:nuclear pore inner ring"/>
    <property type="evidence" value="ECO:0007669"/>
    <property type="project" value="TreeGrafter"/>
</dbReference>
<evidence type="ECO:0000256" key="4">
    <source>
        <dbReference type="ARBA" id="ARBA00023242"/>
    </source>
</evidence>
<dbReference type="Proteomes" id="UP000092321">
    <property type="component" value="Unassembled WGS sequence"/>
</dbReference>